<dbReference type="EMBL" id="JACSPW010000006">
    <property type="protein sequence ID" value="MBD8032984.1"/>
    <property type="molecule type" value="Genomic_DNA"/>
</dbReference>
<dbReference type="InterPro" id="IPR048436">
    <property type="entry name" value="MASE12"/>
</dbReference>
<dbReference type="RefSeq" id="WP_191703573.1">
    <property type="nucleotide sequence ID" value="NZ_JACSPW010000006.1"/>
</dbReference>
<dbReference type="InterPro" id="IPR037522">
    <property type="entry name" value="HD_GYP_dom"/>
</dbReference>
<dbReference type="InterPro" id="IPR006675">
    <property type="entry name" value="HDIG_dom"/>
</dbReference>
<feature type="domain" description="HD-GYP" evidence="3">
    <location>
        <begin position="186"/>
        <end position="382"/>
    </location>
</feature>
<dbReference type="PANTHER" id="PTHR43155">
    <property type="entry name" value="CYCLIC DI-GMP PHOSPHODIESTERASE PA4108-RELATED"/>
    <property type="match status" value="1"/>
</dbReference>
<dbReference type="Pfam" id="PF20971">
    <property type="entry name" value="MASE12"/>
    <property type="match status" value="1"/>
</dbReference>
<feature type="transmembrane region" description="Helical" evidence="1">
    <location>
        <begin position="56"/>
        <end position="73"/>
    </location>
</feature>
<feature type="transmembrane region" description="Helical" evidence="1">
    <location>
        <begin position="154"/>
        <end position="176"/>
    </location>
</feature>
<dbReference type="InterPro" id="IPR006674">
    <property type="entry name" value="HD_domain"/>
</dbReference>
<evidence type="ECO:0000313" key="4">
    <source>
        <dbReference type="EMBL" id="MBD8032984.1"/>
    </source>
</evidence>
<name>A0ABR8XM21_9BACL</name>
<dbReference type="PROSITE" id="PS51831">
    <property type="entry name" value="HD"/>
    <property type="match status" value="1"/>
</dbReference>
<dbReference type="SMART" id="SM00471">
    <property type="entry name" value="HDc"/>
    <property type="match status" value="1"/>
</dbReference>
<keyword evidence="1" id="KW-0472">Membrane</keyword>
<dbReference type="InterPro" id="IPR003607">
    <property type="entry name" value="HD/PDEase_dom"/>
</dbReference>
<sequence>MKKTSLLQEEKRSTILFLFLFYTVFYIYDIFYYKLFPTFPWLDVGTASTIWYEFMYVKYGVITGIIPLSIYLIKKNKIEYVKYIVFFGYFSTNLISDIFYYKDSALVYTSGNLVEIIIILFSPIFVNKKFTYFVSYGLILKYILVGIFTQEPVVIFPIIIMMVCSFIAFLLLYRILNYIKALKYSYDEQLEGIVKGVIATLELKDPYTRGHSERVAAYAMSMAESTGKFKPSELNYFYYACLLHDIGKVNIPDSILTKSGGLTDEEYAIIKTHPVVGAEAIRDVEGIADNIDVIYHHHERWDGKGYPDGLAGEDIPFLARITAVADAFDAMTSSRSYRPALPFEVAYERIVDGQGSQFDPQLTELFKQIYPDWLQISKTYSKGVDLRGGKKSENSQTK</sequence>
<dbReference type="PROSITE" id="PS51832">
    <property type="entry name" value="HD_GYP"/>
    <property type="match status" value="1"/>
</dbReference>
<comment type="caution">
    <text evidence="4">The sequence shown here is derived from an EMBL/GenBank/DDBJ whole genome shotgun (WGS) entry which is preliminary data.</text>
</comment>
<evidence type="ECO:0000259" key="2">
    <source>
        <dbReference type="PROSITE" id="PS51831"/>
    </source>
</evidence>
<evidence type="ECO:0000313" key="5">
    <source>
        <dbReference type="Proteomes" id="UP000600565"/>
    </source>
</evidence>
<evidence type="ECO:0000256" key="1">
    <source>
        <dbReference type="SAM" id="Phobius"/>
    </source>
</evidence>
<proteinExistence type="predicted"/>
<feature type="transmembrane region" description="Helical" evidence="1">
    <location>
        <begin position="80"/>
        <end position="100"/>
    </location>
</feature>
<organism evidence="4 5">
    <name type="scientific">Solibacillus merdavium</name>
    <dbReference type="NCBI Taxonomy" id="2762218"/>
    <lineage>
        <taxon>Bacteria</taxon>
        <taxon>Bacillati</taxon>
        <taxon>Bacillota</taxon>
        <taxon>Bacilli</taxon>
        <taxon>Bacillales</taxon>
        <taxon>Caryophanaceae</taxon>
        <taxon>Solibacillus</taxon>
    </lineage>
</organism>
<dbReference type="CDD" id="cd00077">
    <property type="entry name" value="HDc"/>
    <property type="match status" value="1"/>
</dbReference>
<feature type="transmembrane region" description="Helical" evidence="1">
    <location>
        <begin position="106"/>
        <end position="125"/>
    </location>
</feature>
<feature type="transmembrane region" description="Helical" evidence="1">
    <location>
        <begin position="130"/>
        <end position="148"/>
    </location>
</feature>
<gene>
    <name evidence="4" type="ORF">H9632_07880</name>
</gene>
<feature type="domain" description="HD" evidence="2">
    <location>
        <begin position="208"/>
        <end position="331"/>
    </location>
</feature>
<accession>A0ABR8XM21</accession>
<keyword evidence="1" id="KW-1133">Transmembrane helix</keyword>
<feature type="transmembrane region" description="Helical" evidence="1">
    <location>
        <begin position="15"/>
        <end position="36"/>
    </location>
</feature>
<keyword evidence="5" id="KW-1185">Reference proteome</keyword>
<protein>
    <submittedName>
        <fullName evidence="4">HD-GYP domain-containing protein</fullName>
    </submittedName>
</protein>
<reference evidence="4 5" key="1">
    <citation type="submission" date="2020-08" db="EMBL/GenBank/DDBJ databases">
        <title>A Genomic Blueprint of the Chicken Gut Microbiome.</title>
        <authorList>
            <person name="Gilroy R."/>
            <person name="Ravi A."/>
            <person name="Getino M."/>
            <person name="Pursley I."/>
            <person name="Horton D.L."/>
            <person name="Alikhan N.-F."/>
            <person name="Baker D."/>
            <person name="Gharbi K."/>
            <person name="Hall N."/>
            <person name="Watson M."/>
            <person name="Adriaenssens E.M."/>
            <person name="Foster-Nyarko E."/>
            <person name="Jarju S."/>
            <person name="Secka A."/>
            <person name="Antonio M."/>
            <person name="Oren A."/>
            <person name="Chaudhuri R."/>
            <person name="La Ragione R.M."/>
            <person name="Hildebrand F."/>
            <person name="Pallen M.J."/>
        </authorList>
    </citation>
    <scope>NUCLEOTIDE SEQUENCE [LARGE SCALE GENOMIC DNA]</scope>
    <source>
        <strain evidence="4 5">Sa1YVA6</strain>
    </source>
</reference>
<dbReference type="NCBIfam" id="TIGR00277">
    <property type="entry name" value="HDIG"/>
    <property type="match status" value="1"/>
</dbReference>
<keyword evidence="1" id="KW-0812">Transmembrane</keyword>
<dbReference type="Pfam" id="PF13487">
    <property type="entry name" value="HD_5"/>
    <property type="match status" value="1"/>
</dbReference>
<dbReference type="SUPFAM" id="SSF109604">
    <property type="entry name" value="HD-domain/PDEase-like"/>
    <property type="match status" value="1"/>
</dbReference>
<dbReference type="Gene3D" id="1.10.3210.10">
    <property type="entry name" value="Hypothetical protein af1432"/>
    <property type="match status" value="1"/>
</dbReference>
<evidence type="ECO:0000259" key="3">
    <source>
        <dbReference type="PROSITE" id="PS51832"/>
    </source>
</evidence>
<dbReference type="Proteomes" id="UP000600565">
    <property type="component" value="Unassembled WGS sequence"/>
</dbReference>